<keyword evidence="2" id="KW-1185">Reference proteome</keyword>
<accession>A0AAD6ZG53</accession>
<dbReference type="EMBL" id="JARIHO010000052">
    <property type="protein sequence ID" value="KAJ7321117.1"/>
    <property type="molecule type" value="Genomic_DNA"/>
</dbReference>
<name>A0AAD6ZG53_9AGAR</name>
<evidence type="ECO:0000313" key="1">
    <source>
        <dbReference type="EMBL" id="KAJ7321117.1"/>
    </source>
</evidence>
<sequence>MPPLTIAILGATGTFDPFLLQALATHPKAPDVRIRILTRHKSIGKVHDITEKHKNLSITVFEIDYAGAGHGTGRRGCLERSLDAVAKAAKATGVQLFVPSEYGSPTHAIALDSTHLLVYSGMFSPTEPVPTPLPASSATDPIPLPDSPFETTCHHVATYVVELLLDQCAEAVMGEIYVIRGLRRDRALVDEVTGKTKWVLDA</sequence>
<comment type="caution">
    <text evidence="1">The sequence shown here is derived from an EMBL/GenBank/DDBJ whole genome shotgun (WGS) entry which is preliminary data.</text>
</comment>
<dbReference type="Proteomes" id="UP001218218">
    <property type="component" value="Unassembled WGS sequence"/>
</dbReference>
<dbReference type="SUPFAM" id="SSF51735">
    <property type="entry name" value="NAD(P)-binding Rossmann-fold domains"/>
    <property type="match status" value="1"/>
</dbReference>
<dbReference type="InterPro" id="IPR036291">
    <property type="entry name" value="NAD(P)-bd_dom_sf"/>
</dbReference>
<evidence type="ECO:0000313" key="2">
    <source>
        <dbReference type="Proteomes" id="UP001218218"/>
    </source>
</evidence>
<dbReference type="AlphaFoldDB" id="A0AAD6ZG53"/>
<reference evidence="1" key="1">
    <citation type="submission" date="2023-03" db="EMBL/GenBank/DDBJ databases">
        <title>Massive genome expansion in bonnet fungi (Mycena s.s.) driven by repeated elements and novel gene families across ecological guilds.</title>
        <authorList>
            <consortium name="Lawrence Berkeley National Laboratory"/>
            <person name="Harder C.B."/>
            <person name="Miyauchi S."/>
            <person name="Viragh M."/>
            <person name="Kuo A."/>
            <person name="Thoen E."/>
            <person name="Andreopoulos B."/>
            <person name="Lu D."/>
            <person name="Skrede I."/>
            <person name="Drula E."/>
            <person name="Henrissat B."/>
            <person name="Morin E."/>
            <person name="Kohler A."/>
            <person name="Barry K."/>
            <person name="LaButti K."/>
            <person name="Morin E."/>
            <person name="Salamov A."/>
            <person name="Lipzen A."/>
            <person name="Mereny Z."/>
            <person name="Hegedus B."/>
            <person name="Baldrian P."/>
            <person name="Stursova M."/>
            <person name="Weitz H."/>
            <person name="Taylor A."/>
            <person name="Grigoriev I.V."/>
            <person name="Nagy L.G."/>
            <person name="Martin F."/>
            <person name="Kauserud H."/>
        </authorList>
    </citation>
    <scope>NUCLEOTIDE SEQUENCE</scope>
    <source>
        <strain evidence="1">CBHHK002</strain>
    </source>
</reference>
<organism evidence="1 2">
    <name type="scientific">Mycena albidolilacea</name>
    <dbReference type="NCBI Taxonomy" id="1033008"/>
    <lineage>
        <taxon>Eukaryota</taxon>
        <taxon>Fungi</taxon>
        <taxon>Dikarya</taxon>
        <taxon>Basidiomycota</taxon>
        <taxon>Agaricomycotina</taxon>
        <taxon>Agaricomycetes</taxon>
        <taxon>Agaricomycetidae</taxon>
        <taxon>Agaricales</taxon>
        <taxon>Marasmiineae</taxon>
        <taxon>Mycenaceae</taxon>
        <taxon>Mycena</taxon>
    </lineage>
</organism>
<gene>
    <name evidence="1" type="ORF">DFH08DRAFT_970397</name>
</gene>
<protein>
    <submittedName>
        <fullName evidence="1">Uncharacterized protein</fullName>
    </submittedName>
</protein>
<dbReference type="Gene3D" id="3.40.50.720">
    <property type="entry name" value="NAD(P)-binding Rossmann-like Domain"/>
    <property type="match status" value="1"/>
</dbReference>
<proteinExistence type="predicted"/>